<proteinExistence type="predicted"/>
<dbReference type="EMBL" id="CP145723">
    <property type="protein sequence ID" value="WWM65016.1"/>
    <property type="molecule type" value="Genomic_DNA"/>
</dbReference>
<evidence type="ECO:0000313" key="1">
    <source>
        <dbReference type="EMBL" id="WWM65016.1"/>
    </source>
</evidence>
<dbReference type="RefSeq" id="WP_338544669.1">
    <property type="nucleotide sequence ID" value="NZ_CP145723.1"/>
</dbReference>
<organism evidence="1 2">
    <name type="scientific">Pseudomonas benzopyrenica</name>
    <dbReference type="NCBI Taxonomy" id="2993566"/>
    <lineage>
        <taxon>Bacteria</taxon>
        <taxon>Pseudomonadati</taxon>
        <taxon>Pseudomonadota</taxon>
        <taxon>Gammaproteobacteria</taxon>
        <taxon>Pseudomonadales</taxon>
        <taxon>Pseudomonadaceae</taxon>
        <taxon>Pseudomonas</taxon>
    </lineage>
</organism>
<dbReference type="Proteomes" id="UP001372714">
    <property type="component" value="Chromosome"/>
</dbReference>
<name>A0ABZ2FJK8_9PSED</name>
<protein>
    <submittedName>
        <fullName evidence="1">Uncharacterized protein</fullName>
    </submittedName>
</protein>
<sequence>MIPLIDFTTESLIPLLQKLAIEGLEKSPCPSAWWMEDSLWIEDAWLAAGLNIELNHLPQQLKPNDWANLLVTQGLVSRPQRYVLHYDSKFGGRARWRHLVRVTQDVLSINVIEAAYPWHLYEIQDHPFMEWGIPGDTHATRPLTSLWRLGLLLPDPATLDSYRRPSSVLPVPHAVIATYHAAIVAGSDRAARSDDE</sequence>
<reference evidence="1 2" key="1">
    <citation type="submission" date="2024-02" db="EMBL/GenBank/DDBJ databases">
        <title>The whole genome sequence of Pseudomonas benzopyrenica MLY92.</title>
        <authorList>
            <person name="Liu Y."/>
        </authorList>
    </citation>
    <scope>NUCLEOTIDE SEQUENCE [LARGE SCALE GENOMIC DNA]</scope>
    <source>
        <strain evidence="1 2">MLY92</strain>
    </source>
</reference>
<accession>A0ABZ2FJK8</accession>
<evidence type="ECO:0000313" key="2">
    <source>
        <dbReference type="Proteomes" id="UP001372714"/>
    </source>
</evidence>
<gene>
    <name evidence="1" type="ORF">V6W80_14905</name>
</gene>
<keyword evidence="2" id="KW-1185">Reference proteome</keyword>